<evidence type="ECO:0000256" key="1">
    <source>
        <dbReference type="ARBA" id="ARBA00004651"/>
    </source>
</evidence>
<dbReference type="PROSITE" id="PS50893">
    <property type="entry name" value="ABC_TRANSPORTER_2"/>
    <property type="match status" value="1"/>
</dbReference>
<dbReference type="SMART" id="SM00382">
    <property type="entry name" value="AAA"/>
    <property type="match status" value="1"/>
</dbReference>
<dbReference type="SUPFAM" id="SSF90123">
    <property type="entry name" value="ABC transporter transmembrane region"/>
    <property type="match status" value="1"/>
</dbReference>
<dbReference type="Gene3D" id="3.40.50.300">
    <property type="entry name" value="P-loop containing nucleotide triphosphate hydrolases"/>
    <property type="match status" value="1"/>
</dbReference>
<proteinExistence type="predicted"/>
<dbReference type="InterPro" id="IPR011527">
    <property type="entry name" value="ABC1_TM_dom"/>
</dbReference>
<evidence type="ECO:0000259" key="8">
    <source>
        <dbReference type="PROSITE" id="PS50893"/>
    </source>
</evidence>
<reference evidence="10 11" key="1">
    <citation type="submission" date="2015-07" db="EMBL/GenBank/DDBJ databases">
        <authorList>
            <person name="Voget S."/>
            <person name="Dogs M."/>
            <person name="Brinkhoff T.H."/>
            <person name="Daniel R."/>
        </authorList>
    </citation>
    <scope>NUCLEOTIDE SEQUENCE [LARGE SCALE GENOMIC DNA]</scope>
    <source>
        <strain evidence="10 11">B14</strain>
        <plasmid evidence="10 11">pROLI127</plasmid>
    </source>
</reference>
<feature type="transmembrane region" description="Helical" evidence="7">
    <location>
        <begin position="55"/>
        <end position="75"/>
    </location>
</feature>
<evidence type="ECO:0000256" key="4">
    <source>
        <dbReference type="ARBA" id="ARBA00022840"/>
    </source>
</evidence>
<keyword evidence="2 7" id="KW-0812">Transmembrane</keyword>
<evidence type="ECO:0000313" key="11">
    <source>
        <dbReference type="Proteomes" id="UP001318682"/>
    </source>
</evidence>
<feature type="transmembrane region" description="Helical" evidence="7">
    <location>
        <begin position="157"/>
        <end position="176"/>
    </location>
</feature>
<accession>A0ABZ2C0H1</accession>
<dbReference type="Pfam" id="PF00005">
    <property type="entry name" value="ABC_tran"/>
    <property type="match status" value="1"/>
</dbReference>
<dbReference type="InterPro" id="IPR027417">
    <property type="entry name" value="P-loop_NTPase"/>
</dbReference>
<protein>
    <submittedName>
        <fullName evidence="10">Type I secretion system ATP-binding protein PrsD</fullName>
    </submittedName>
</protein>
<gene>
    <name evidence="10" type="primary">prsD_3</name>
    <name evidence="10" type="ORF">ROLI_045350</name>
</gene>
<keyword evidence="4 10" id="KW-0067">ATP-binding</keyword>
<feature type="domain" description="ABC transmembrane type-1" evidence="9">
    <location>
        <begin position="22"/>
        <end position="301"/>
    </location>
</feature>
<evidence type="ECO:0000256" key="3">
    <source>
        <dbReference type="ARBA" id="ARBA00022741"/>
    </source>
</evidence>
<dbReference type="PANTHER" id="PTHR43394">
    <property type="entry name" value="ATP-DEPENDENT PERMEASE MDL1, MITOCHONDRIAL"/>
    <property type="match status" value="1"/>
</dbReference>
<geneLocation type="plasmid" evidence="10 11">
    <name>pROLI127</name>
</geneLocation>
<dbReference type="Proteomes" id="UP001318682">
    <property type="component" value="Plasmid pROLI127"/>
</dbReference>
<dbReference type="InterPro" id="IPR039421">
    <property type="entry name" value="Type_1_exporter"/>
</dbReference>
<dbReference type="Pfam" id="PF00664">
    <property type="entry name" value="ABC_membrane"/>
    <property type="match status" value="1"/>
</dbReference>
<name>A0ABZ2C0H1_9RHOB</name>
<dbReference type="InterPro" id="IPR010128">
    <property type="entry name" value="ATPase_T1SS_PrtD-like"/>
</dbReference>
<dbReference type="GO" id="GO:0005524">
    <property type="term" value="F:ATP binding"/>
    <property type="evidence" value="ECO:0007669"/>
    <property type="project" value="UniProtKB-KW"/>
</dbReference>
<feature type="transmembrane region" description="Helical" evidence="7">
    <location>
        <begin position="20"/>
        <end position="43"/>
    </location>
</feature>
<dbReference type="PANTHER" id="PTHR43394:SF1">
    <property type="entry name" value="ATP-BINDING CASSETTE SUB-FAMILY B MEMBER 10, MITOCHONDRIAL"/>
    <property type="match status" value="1"/>
</dbReference>
<comment type="subcellular location">
    <subcellularLocation>
        <location evidence="1">Cell membrane</location>
        <topology evidence="1">Multi-pass membrane protein</topology>
    </subcellularLocation>
</comment>
<sequence>MIFSSKSDPYRDSLARLKPAFWGVAGFSAIVNVLMLTGSIYMMQVYDRVLSSGSVPTLVGLFTIVVVLYAFLGLYDFLRVRILARASVHLDQALADQVYRSWLRSGVPGAAGKDASAQPLRDLEALRGFVGASPMAGLFDLPFVPLFLAVLFIIHPWLGFLTIAGSAVVIALTLLNQAMTQGLAQKALQHDSAAQDFAEGGKRGAEAVVAMGMNSAITTRWRGLHDDALAVGQRTSDPNEALTAFSKAFRMLLQSTILTLGAFLVLRGEITAGTIIAASLLSGRALAPVDQVVSQMRGVTKTWAAHKRLGVFFAALPEPTTPIDLPAPTGQITLSGVTKFAPGASGPDQKKLVHQVTFALEPGDGLGVIGNSASGKSTLAKLLVGVWEPDMGELRMGGATRDQWDPAKLGPHIGYMPQSLFLLPGTIRDNIARFQEDASDADVMAAAQMAGVHDMILALPEGYKTRVGGSAGSVQLSGGQVQRVGLARAVFSKPALVVLDEPNANLDTAGDEALTQAIVSLREAGTTVVVMAHRPSAIAAVNKVLVLKDGQQVQCGPKEEVLGKVLAPVPPQPPPRQAASA</sequence>
<feature type="transmembrane region" description="Helical" evidence="7">
    <location>
        <begin position="257"/>
        <end position="281"/>
    </location>
</feature>
<keyword evidence="5 7" id="KW-1133">Transmembrane helix</keyword>
<keyword evidence="11" id="KW-1185">Reference proteome</keyword>
<dbReference type="RefSeq" id="WP_262386613.1">
    <property type="nucleotide sequence ID" value="NZ_CP143424.1"/>
</dbReference>
<evidence type="ECO:0000256" key="5">
    <source>
        <dbReference type="ARBA" id="ARBA00022989"/>
    </source>
</evidence>
<dbReference type="InterPro" id="IPR003593">
    <property type="entry name" value="AAA+_ATPase"/>
</dbReference>
<evidence type="ECO:0000313" key="10">
    <source>
        <dbReference type="EMBL" id="WVX51433.1"/>
    </source>
</evidence>
<dbReference type="EMBL" id="CP143424">
    <property type="protein sequence ID" value="WVX51433.1"/>
    <property type="molecule type" value="Genomic_DNA"/>
</dbReference>
<dbReference type="NCBIfam" id="TIGR01842">
    <property type="entry name" value="type_I_sec_PrtD"/>
    <property type="match status" value="1"/>
</dbReference>
<dbReference type="SUPFAM" id="SSF52540">
    <property type="entry name" value="P-loop containing nucleoside triphosphate hydrolases"/>
    <property type="match status" value="1"/>
</dbReference>
<feature type="transmembrane region" description="Helical" evidence="7">
    <location>
        <begin position="129"/>
        <end position="151"/>
    </location>
</feature>
<keyword evidence="6 7" id="KW-0472">Membrane</keyword>
<evidence type="ECO:0000256" key="7">
    <source>
        <dbReference type="SAM" id="Phobius"/>
    </source>
</evidence>
<dbReference type="Gene3D" id="1.20.1560.10">
    <property type="entry name" value="ABC transporter type 1, transmembrane domain"/>
    <property type="match status" value="1"/>
</dbReference>
<feature type="domain" description="ABC transporter" evidence="8">
    <location>
        <begin position="332"/>
        <end position="574"/>
    </location>
</feature>
<evidence type="ECO:0000256" key="6">
    <source>
        <dbReference type="ARBA" id="ARBA00023136"/>
    </source>
</evidence>
<keyword evidence="10" id="KW-0614">Plasmid</keyword>
<keyword evidence="3" id="KW-0547">Nucleotide-binding</keyword>
<evidence type="ECO:0000259" key="9">
    <source>
        <dbReference type="PROSITE" id="PS50929"/>
    </source>
</evidence>
<evidence type="ECO:0000256" key="2">
    <source>
        <dbReference type="ARBA" id="ARBA00022692"/>
    </source>
</evidence>
<dbReference type="InterPro" id="IPR003439">
    <property type="entry name" value="ABC_transporter-like_ATP-bd"/>
</dbReference>
<dbReference type="InterPro" id="IPR036640">
    <property type="entry name" value="ABC1_TM_sf"/>
</dbReference>
<organism evidence="10 11">
    <name type="scientific">Roseobacter fucihabitans</name>
    <dbReference type="NCBI Taxonomy" id="1537242"/>
    <lineage>
        <taxon>Bacteria</taxon>
        <taxon>Pseudomonadati</taxon>
        <taxon>Pseudomonadota</taxon>
        <taxon>Alphaproteobacteria</taxon>
        <taxon>Rhodobacterales</taxon>
        <taxon>Roseobacteraceae</taxon>
        <taxon>Roseobacter</taxon>
    </lineage>
</organism>
<dbReference type="PROSITE" id="PS50929">
    <property type="entry name" value="ABC_TM1F"/>
    <property type="match status" value="1"/>
</dbReference>
<reference evidence="10 11" key="2">
    <citation type="submission" date="2024-01" db="EMBL/GenBank/DDBJ databases">
        <title>Roseobacter fucihabitans sp. nov., isolated from the brown alga Fucus spiralis.</title>
        <authorList>
            <person name="Hahnke S."/>
            <person name="Berger M."/>
            <person name="Schlingloff A."/>
            <person name="Athale I."/>
            <person name="Neumann-Schaal M."/>
            <person name="Adenaya A."/>
            <person name="Poehlein A."/>
            <person name="Daniel R."/>
            <person name="Pertersen J."/>
            <person name="Brinkhoff T."/>
        </authorList>
    </citation>
    <scope>NUCLEOTIDE SEQUENCE [LARGE SCALE GENOMIC DNA]</scope>
    <source>
        <strain evidence="10 11">B14</strain>
        <plasmid evidence="10 11">pROLI127</plasmid>
    </source>
</reference>